<proteinExistence type="predicted"/>
<keyword evidence="3" id="KW-1185">Reference proteome</keyword>
<dbReference type="AlphaFoldDB" id="A0A430JBK1"/>
<evidence type="ECO:0000313" key="3">
    <source>
        <dbReference type="Proteomes" id="UP000276128"/>
    </source>
</evidence>
<dbReference type="OrthoDB" id="9806522at2"/>
<name>A0A430JBK1_9BACL</name>
<gene>
    <name evidence="2" type="ORF">EJQ19_17745</name>
</gene>
<dbReference type="EMBL" id="RXHU01000054">
    <property type="protein sequence ID" value="RTE08393.1"/>
    <property type="molecule type" value="Genomic_DNA"/>
</dbReference>
<dbReference type="Gene3D" id="3.30.70.1350">
    <property type="entry name" value="Cation efflux protein, cytoplasmic domain"/>
    <property type="match status" value="1"/>
</dbReference>
<comment type="caution">
    <text evidence="2">The sequence shown here is derived from an EMBL/GenBank/DDBJ whole genome shotgun (WGS) entry which is preliminary data.</text>
</comment>
<dbReference type="InterPro" id="IPR027470">
    <property type="entry name" value="Cation_efflux_CTD"/>
</dbReference>
<reference evidence="2 3" key="1">
    <citation type="submission" date="2018-12" db="EMBL/GenBank/DDBJ databases">
        <title>Bacillus ochoae sp. nov., Paenibacillus whitsoniae sp. nov., Paenibacillus spiritus sp. nov. Isolated from the Mars Exploration Rover during spacecraft assembly.</title>
        <authorList>
            <person name="Seuylemezian A."/>
            <person name="Vaishampayan P."/>
        </authorList>
    </citation>
    <scope>NUCLEOTIDE SEQUENCE [LARGE SCALE GENOMIC DNA]</scope>
    <source>
        <strain evidence="2 3">MER 54</strain>
    </source>
</reference>
<evidence type="ECO:0000313" key="2">
    <source>
        <dbReference type="EMBL" id="RTE08393.1"/>
    </source>
</evidence>
<feature type="domain" description="Cation efflux protein cytoplasmic" evidence="1">
    <location>
        <begin position="3"/>
        <end position="71"/>
    </location>
</feature>
<organism evidence="2 3">
    <name type="scientific">Paenibacillus whitsoniae</name>
    <dbReference type="NCBI Taxonomy" id="2496558"/>
    <lineage>
        <taxon>Bacteria</taxon>
        <taxon>Bacillati</taxon>
        <taxon>Bacillota</taxon>
        <taxon>Bacilli</taxon>
        <taxon>Bacillales</taxon>
        <taxon>Paenibacillaceae</taxon>
        <taxon>Paenibacillus</taxon>
    </lineage>
</organism>
<dbReference type="InterPro" id="IPR036837">
    <property type="entry name" value="Cation_efflux_CTD_sf"/>
</dbReference>
<dbReference type="Pfam" id="PF16916">
    <property type="entry name" value="ZT_dimer"/>
    <property type="match status" value="1"/>
</dbReference>
<sequence length="93" mass="10724">MLEAVQRMHGVITVDELKAREQGHYVVVDMRVSVNPRLSVWEGHEISKRIKHQLMKQYHHVTDVTIHVIPYDAGYPYKPGNETDVGELPTVIH</sequence>
<protein>
    <recommendedName>
        <fullName evidence="1">Cation efflux protein cytoplasmic domain-containing protein</fullName>
    </recommendedName>
</protein>
<evidence type="ECO:0000259" key="1">
    <source>
        <dbReference type="Pfam" id="PF16916"/>
    </source>
</evidence>
<accession>A0A430JBK1</accession>
<dbReference type="Proteomes" id="UP000276128">
    <property type="component" value="Unassembled WGS sequence"/>
</dbReference>
<dbReference type="SUPFAM" id="SSF160240">
    <property type="entry name" value="Cation efflux protein cytoplasmic domain-like"/>
    <property type="match status" value="1"/>
</dbReference>